<dbReference type="AlphaFoldDB" id="A0A0C3P289"/>
<dbReference type="EMBL" id="KN831988">
    <property type="protein sequence ID" value="KIO01404.1"/>
    <property type="molecule type" value="Genomic_DNA"/>
</dbReference>
<evidence type="ECO:0000313" key="1">
    <source>
        <dbReference type="EMBL" id="KIO01404.1"/>
    </source>
</evidence>
<dbReference type="OrthoDB" id="3046524at2759"/>
<protein>
    <submittedName>
        <fullName evidence="1">Uncharacterized protein</fullName>
    </submittedName>
</protein>
<organism evidence="1 2">
    <name type="scientific">Pisolithus tinctorius Marx 270</name>
    <dbReference type="NCBI Taxonomy" id="870435"/>
    <lineage>
        <taxon>Eukaryota</taxon>
        <taxon>Fungi</taxon>
        <taxon>Dikarya</taxon>
        <taxon>Basidiomycota</taxon>
        <taxon>Agaricomycotina</taxon>
        <taxon>Agaricomycetes</taxon>
        <taxon>Agaricomycetidae</taxon>
        <taxon>Boletales</taxon>
        <taxon>Sclerodermatineae</taxon>
        <taxon>Pisolithaceae</taxon>
        <taxon>Pisolithus</taxon>
    </lineage>
</organism>
<dbReference type="InParanoid" id="A0A0C3P289"/>
<keyword evidence="2" id="KW-1185">Reference proteome</keyword>
<proteinExistence type="predicted"/>
<feature type="non-terminal residue" evidence="1">
    <location>
        <position position="1"/>
    </location>
</feature>
<sequence>VMLPMVEGLKDSQQLLVMGIIVEFWCGHGAGVESGWVEFTVGAGDRQNTSNGIVRGVSFYCKQSIRNPMSENRGRAEGILLVEKSRWNNDVRVVINELSVEVCETKEGLDVSHILQLRPVMDCLNLLTQ</sequence>
<accession>A0A0C3P289</accession>
<dbReference type="Proteomes" id="UP000054217">
    <property type="component" value="Unassembled WGS sequence"/>
</dbReference>
<reference evidence="2" key="2">
    <citation type="submission" date="2015-01" db="EMBL/GenBank/DDBJ databases">
        <title>Evolutionary Origins and Diversification of the Mycorrhizal Mutualists.</title>
        <authorList>
            <consortium name="DOE Joint Genome Institute"/>
            <consortium name="Mycorrhizal Genomics Consortium"/>
            <person name="Kohler A."/>
            <person name="Kuo A."/>
            <person name="Nagy L.G."/>
            <person name="Floudas D."/>
            <person name="Copeland A."/>
            <person name="Barry K.W."/>
            <person name="Cichocki N."/>
            <person name="Veneault-Fourrey C."/>
            <person name="LaButti K."/>
            <person name="Lindquist E.A."/>
            <person name="Lipzen A."/>
            <person name="Lundell T."/>
            <person name="Morin E."/>
            <person name="Murat C."/>
            <person name="Riley R."/>
            <person name="Ohm R."/>
            <person name="Sun H."/>
            <person name="Tunlid A."/>
            <person name="Henrissat B."/>
            <person name="Grigoriev I.V."/>
            <person name="Hibbett D.S."/>
            <person name="Martin F."/>
        </authorList>
    </citation>
    <scope>NUCLEOTIDE SEQUENCE [LARGE SCALE GENOMIC DNA]</scope>
    <source>
        <strain evidence="2">Marx 270</strain>
    </source>
</reference>
<dbReference type="HOGENOM" id="CLU_090544_0_1_1"/>
<evidence type="ECO:0000313" key="2">
    <source>
        <dbReference type="Proteomes" id="UP000054217"/>
    </source>
</evidence>
<name>A0A0C3P289_PISTI</name>
<reference evidence="1 2" key="1">
    <citation type="submission" date="2014-04" db="EMBL/GenBank/DDBJ databases">
        <authorList>
            <consortium name="DOE Joint Genome Institute"/>
            <person name="Kuo A."/>
            <person name="Kohler A."/>
            <person name="Costa M.D."/>
            <person name="Nagy L.G."/>
            <person name="Floudas D."/>
            <person name="Copeland A."/>
            <person name="Barry K.W."/>
            <person name="Cichocki N."/>
            <person name="Veneault-Fourrey C."/>
            <person name="LaButti K."/>
            <person name="Lindquist E.A."/>
            <person name="Lipzen A."/>
            <person name="Lundell T."/>
            <person name="Morin E."/>
            <person name="Murat C."/>
            <person name="Sun H."/>
            <person name="Tunlid A."/>
            <person name="Henrissat B."/>
            <person name="Grigoriev I.V."/>
            <person name="Hibbett D.S."/>
            <person name="Martin F."/>
            <person name="Nordberg H.P."/>
            <person name="Cantor M.N."/>
            <person name="Hua S.X."/>
        </authorList>
    </citation>
    <scope>NUCLEOTIDE SEQUENCE [LARGE SCALE GENOMIC DNA]</scope>
    <source>
        <strain evidence="1 2">Marx 270</strain>
    </source>
</reference>
<gene>
    <name evidence="1" type="ORF">M404DRAFT_150155</name>
</gene>